<evidence type="ECO:0000313" key="3">
    <source>
        <dbReference type="Proteomes" id="UP000828390"/>
    </source>
</evidence>
<reference evidence="2" key="2">
    <citation type="submission" date="2020-11" db="EMBL/GenBank/DDBJ databases">
        <authorList>
            <person name="McCartney M.A."/>
            <person name="Auch B."/>
            <person name="Kono T."/>
            <person name="Mallez S."/>
            <person name="Becker A."/>
            <person name="Gohl D.M."/>
            <person name="Silverstein K.A.T."/>
            <person name="Koren S."/>
            <person name="Bechman K.B."/>
            <person name="Herman A."/>
            <person name="Abrahante J.E."/>
            <person name="Garbe J."/>
        </authorList>
    </citation>
    <scope>NUCLEOTIDE SEQUENCE</scope>
    <source>
        <strain evidence="2">Duluth1</strain>
        <tissue evidence="2">Whole animal</tissue>
    </source>
</reference>
<accession>A0A9D4JPS6</accession>
<organism evidence="2 3">
    <name type="scientific">Dreissena polymorpha</name>
    <name type="common">Zebra mussel</name>
    <name type="synonym">Mytilus polymorpha</name>
    <dbReference type="NCBI Taxonomy" id="45954"/>
    <lineage>
        <taxon>Eukaryota</taxon>
        <taxon>Metazoa</taxon>
        <taxon>Spiralia</taxon>
        <taxon>Lophotrochozoa</taxon>
        <taxon>Mollusca</taxon>
        <taxon>Bivalvia</taxon>
        <taxon>Autobranchia</taxon>
        <taxon>Heteroconchia</taxon>
        <taxon>Euheterodonta</taxon>
        <taxon>Imparidentia</taxon>
        <taxon>Neoheterodontei</taxon>
        <taxon>Myida</taxon>
        <taxon>Dreissenoidea</taxon>
        <taxon>Dreissenidae</taxon>
        <taxon>Dreissena</taxon>
    </lineage>
</organism>
<feature type="compositionally biased region" description="Basic and acidic residues" evidence="1">
    <location>
        <begin position="55"/>
        <end position="71"/>
    </location>
</feature>
<evidence type="ECO:0000313" key="2">
    <source>
        <dbReference type="EMBL" id="KAH3820055.1"/>
    </source>
</evidence>
<sequence>MSKWVFQFQKDRYEQHPLPMKNSSKNKKQARGPDQDCHYIYKFRNNHQHHPQKLTPEEKEDAPRSFRENGGNHRRLAQ</sequence>
<feature type="region of interest" description="Disordered" evidence="1">
    <location>
        <begin position="1"/>
        <end position="78"/>
    </location>
</feature>
<dbReference type="EMBL" id="JAIWYP010000005">
    <property type="protein sequence ID" value="KAH3820055.1"/>
    <property type="molecule type" value="Genomic_DNA"/>
</dbReference>
<reference evidence="2" key="1">
    <citation type="journal article" date="2019" name="bioRxiv">
        <title>The Genome of the Zebra Mussel, Dreissena polymorpha: A Resource for Invasive Species Research.</title>
        <authorList>
            <person name="McCartney M.A."/>
            <person name="Auch B."/>
            <person name="Kono T."/>
            <person name="Mallez S."/>
            <person name="Zhang Y."/>
            <person name="Obille A."/>
            <person name="Becker A."/>
            <person name="Abrahante J.E."/>
            <person name="Garbe J."/>
            <person name="Badalamenti J.P."/>
            <person name="Herman A."/>
            <person name="Mangelson H."/>
            <person name="Liachko I."/>
            <person name="Sullivan S."/>
            <person name="Sone E.D."/>
            <person name="Koren S."/>
            <person name="Silverstein K.A.T."/>
            <person name="Beckman K.B."/>
            <person name="Gohl D.M."/>
        </authorList>
    </citation>
    <scope>NUCLEOTIDE SEQUENCE</scope>
    <source>
        <strain evidence="2">Duluth1</strain>
        <tissue evidence="2">Whole animal</tissue>
    </source>
</reference>
<dbReference type="AlphaFoldDB" id="A0A9D4JPS6"/>
<keyword evidence="3" id="KW-1185">Reference proteome</keyword>
<comment type="caution">
    <text evidence="2">The sequence shown here is derived from an EMBL/GenBank/DDBJ whole genome shotgun (WGS) entry which is preliminary data.</text>
</comment>
<evidence type="ECO:0000256" key="1">
    <source>
        <dbReference type="SAM" id="MobiDB-lite"/>
    </source>
</evidence>
<protein>
    <submittedName>
        <fullName evidence="2">Uncharacterized protein</fullName>
    </submittedName>
</protein>
<name>A0A9D4JPS6_DREPO</name>
<dbReference type="Proteomes" id="UP000828390">
    <property type="component" value="Unassembled WGS sequence"/>
</dbReference>
<proteinExistence type="predicted"/>
<gene>
    <name evidence="2" type="ORF">DPMN_121799</name>
</gene>